<evidence type="ECO:0000313" key="1">
    <source>
        <dbReference type="EMBL" id="GAA0768657.1"/>
    </source>
</evidence>
<dbReference type="Proteomes" id="UP001501047">
    <property type="component" value="Unassembled WGS sequence"/>
</dbReference>
<sequence>MIKNYTWDINGQEDYKVALKEIELLREQHCNFSTVEVLDRDRNVVAILLEVYNV</sequence>
<organism evidence="1 2">
    <name type="scientific">Clostridium subterminale</name>
    <dbReference type="NCBI Taxonomy" id="1550"/>
    <lineage>
        <taxon>Bacteria</taxon>
        <taxon>Bacillati</taxon>
        <taxon>Bacillota</taxon>
        <taxon>Clostridia</taxon>
        <taxon>Eubacteriales</taxon>
        <taxon>Clostridiaceae</taxon>
        <taxon>Clostridium</taxon>
    </lineage>
</organism>
<comment type="caution">
    <text evidence="1">The sequence shown here is derived from an EMBL/GenBank/DDBJ whole genome shotgun (WGS) entry which is preliminary data.</text>
</comment>
<dbReference type="RefSeq" id="WP_343824061.1">
    <property type="nucleotide sequence ID" value="NZ_BAAACI010000001.1"/>
</dbReference>
<protein>
    <recommendedName>
        <fullName evidence="3">Phage protein</fullName>
    </recommendedName>
</protein>
<evidence type="ECO:0000313" key="2">
    <source>
        <dbReference type="Proteomes" id="UP001501047"/>
    </source>
</evidence>
<accession>A0ABN1KJG3</accession>
<dbReference type="EMBL" id="BAAACI010000001">
    <property type="protein sequence ID" value="GAA0768657.1"/>
    <property type="molecule type" value="Genomic_DNA"/>
</dbReference>
<evidence type="ECO:0008006" key="3">
    <source>
        <dbReference type="Google" id="ProtNLM"/>
    </source>
</evidence>
<keyword evidence="2" id="KW-1185">Reference proteome</keyword>
<reference evidence="1 2" key="1">
    <citation type="journal article" date="2019" name="Int. J. Syst. Evol. Microbiol.">
        <title>The Global Catalogue of Microorganisms (GCM) 10K type strain sequencing project: providing services to taxonomists for standard genome sequencing and annotation.</title>
        <authorList>
            <consortium name="The Broad Institute Genomics Platform"/>
            <consortium name="The Broad Institute Genome Sequencing Center for Infectious Disease"/>
            <person name="Wu L."/>
            <person name="Ma J."/>
        </authorList>
    </citation>
    <scope>NUCLEOTIDE SEQUENCE [LARGE SCALE GENOMIC DNA]</scope>
    <source>
        <strain evidence="1 2">JCM 1417</strain>
    </source>
</reference>
<name>A0ABN1KJG3_CLOSU</name>
<proteinExistence type="predicted"/>
<gene>
    <name evidence="1" type="ORF">GCM10008908_09270</name>
</gene>